<comment type="caution">
    <text evidence="2">The sequence shown here is derived from an EMBL/GenBank/DDBJ whole genome shotgun (WGS) entry which is preliminary data.</text>
</comment>
<gene>
    <name evidence="2" type="ORF">L249_1292</name>
</gene>
<evidence type="ECO:0000256" key="1">
    <source>
        <dbReference type="SAM" id="MobiDB-lite"/>
    </source>
</evidence>
<dbReference type="EMBL" id="LKCN02000007">
    <property type="protein sequence ID" value="RCI12390.1"/>
    <property type="molecule type" value="Genomic_DNA"/>
</dbReference>
<protein>
    <submittedName>
        <fullName evidence="2">Uncharacterized protein</fullName>
    </submittedName>
</protein>
<dbReference type="Proteomes" id="UP000253664">
    <property type="component" value="Unassembled WGS sequence"/>
</dbReference>
<accession>A0A367LD97</accession>
<feature type="region of interest" description="Disordered" evidence="1">
    <location>
        <begin position="40"/>
        <end position="61"/>
    </location>
</feature>
<keyword evidence="3" id="KW-1185">Reference proteome</keyword>
<feature type="compositionally biased region" description="Polar residues" evidence="1">
    <location>
        <begin position="48"/>
        <end position="60"/>
    </location>
</feature>
<dbReference type="AlphaFoldDB" id="A0A367LD97"/>
<sequence length="95" mass="10656">MHKDDSPPSTIASLKSEQEVARSPRCRTLAPMPLYAQRSWKDGHCRDTSNQTKNAQSSSRYPPFVHSPFVMFDSDDDMADRTIDEIAAEAINISV</sequence>
<proteinExistence type="predicted"/>
<feature type="region of interest" description="Disordered" evidence="1">
    <location>
        <begin position="1"/>
        <end position="26"/>
    </location>
</feature>
<evidence type="ECO:0000313" key="2">
    <source>
        <dbReference type="EMBL" id="RCI12390.1"/>
    </source>
</evidence>
<reference evidence="2 3" key="1">
    <citation type="journal article" date="2015" name="BMC Genomics">
        <title>Insights from the genome of Ophiocordyceps polyrhachis-furcata to pathogenicity and host specificity in insect fungi.</title>
        <authorList>
            <person name="Wichadakul D."/>
            <person name="Kobmoo N."/>
            <person name="Ingsriswang S."/>
            <person name="Tangphatsornruang S."/>
            <person name="Chantasingh D."/>
            <person name="Luangsa-ard J.J."/>
            <person name="Eurwilaichitr L."/>
        </authorList>
    </citation>
    <scope>NUCLEOTIDE SEQUENCE [LARGE SCALE GENOMIC DNA]</scope>
    <source>
        <strain evidence="2 3">BCC 54312</strain>
    </source>
</reference>
<organism evidence="2 3">
    <name type="scientific">Ophiocordyceps polyrhachis-furcata BCC 54312</name>
    <dbReference type="NCBI Taxonomy" id="1330021"/>
    <lineage>
        <taxon>Eukaryota</taxon>
        <taxon>Fungi</taxon>
        <taxon>Dikarya</taxon>
        <taxon>Ascomycota</taxon>
        <taxon>Pezizomycotina</taxon>
        <taxon>Sordariomycetes</taxon>
        <taxon>Hypocreomycetidae</taxon>
        <taxon>Hypocreales</taxon>
        <taxon>Ophiocordycipitaceae</taxon>
        <taxon>Ophiocordyceps</taxon>
    </lineage>
</organism>
<evidence type="ECO:0000313" key="3">
    <source>
        <dbReference type="Proteomes" id="UP000253664"/>
    </source>
</evidence>
<name>A0A367LD97_9HYPO</name>